<gene>
    <name evidence="2" type="ORF">GMARGA_LOCUS26813</name>
</gene>
<name>A0ABN7W5C7_GIGMA</name>
<sequence>FSQESKYRNANQDPSNTKDKTSDDSTSHNQSKQESQDTSCKPGLSDNRELPV</sequence>
<comment type="caution">
    <text evidence="2">The sequence shown here is derived from an EMBL/GenBank/DDBJ whole genome shotgun (WGS) entry which is preliminary data.</text>
</comment>
<feature type="compositionally biased region" description="Basic and acidic residues" evidence="1">
    <location>
        <begin position="16"/>
        <end position="26"/>
    </location>
</feature>
<dbReference type="EMBL" id="CAJVQB010031834">
    <property type="protein sequence ID" value="CAG8817479.1"/>
    <property type="molecule type" value="Genomic_DNA"/>
</dbReference>
<keyword evidence="3" id="KW-1185">Reference proteome</keyword>
<feature type="compositionally biased region" description="Polar residues" evidence="1">
    <location>
        <begin position="27"/>
        <end position="39"/>
    </location>
</feature>
<dbReference type="Proteomes" id="UP000789901">
    <property type="component" value="Unassembled WGS sequence"/>
</dbReference>
<feature type="compositionally biased region" description="Polar residues" evidence="1">
    <location>
        <begin position="1"/>
        <end position="15"/>
    </location>
</feature>
<protein>
    <submittedName>
        <fullName evidence="2">33273_t:CDS:1</fullName>
    </submittedName>
</protein>
<evidence type="ECO:0000313" key="2">
    <source>
        <dbReference type="EMBL" id="CAG8817479.1"/>
    </source>
</evidence>
<organism evidence="2 3">
    <name type="scientific">Gigaspora margarita</name>
    <dbReference type="NCBI Taxonomy" id="4874"/>
    <lineage>
        <taxon>Eukaryota</taxon>
        <taxon>Fungi</taxon>
        <taxon>Fungi incertae sedis</taxon>
        <taxon>Mucoromycota</taxon>
        <taxon>Glomeromycotina</taxon>
        <taxon>Glomeromycetes</taxon>
        <taxon>Diversisporales</taxon>
        <taxon>Gigasporaceae</taxon>
        <taxon>Gigaspora</taxon>
    </lineage>
</organism>
<proteinExistence type="predicted"/>
<accession>A0ABN7W5C7</accession>
<evidence type="ECO:0000313" key="3">
    <source>
        <dbReference type="Proteomes" id="UP000789901"/>
    </source>
</evidence>
<evidence type="ECO:0000256" key="1">
    <source>
        <dbReference type="SAM" id="MobiDB-lite"/>
    </source>
</evidence>
<feature type="region of interest" description="Disordered" evidence="1">
    <location>
        <begin position="1"/>
        <end position="52"/>
    </location>
</feature>
<feature type="non-terminal residue" evidence="2">
    <location>
        <position position="1"/>
    </location>
</feature>
<reference evidence="2 3" key="1">
    <citation type="submission" date="2021-06" db="EMBL/GenBank/DDBJ databases">
        <authorList>
            <person name="Kallberg Y."/>
            <person name="Tangrot J."/>
            <person name="Rosling A."/>
        </authorList>
    </citation>
    <scope>NUCLEOTIDE SEQUENCE [LARGE SCALE GENOMIC DNA]</scope>
    <source>
        <strain evidence="2 3">120-4 pot B 10/14</strain>
    </source>
</reference>